<organism evidence="5 6">
    <name type="scientific">Tomitella fengzijianii</name>
    <dbReference type="NCBI Taxonomy" id="2597660"/>
    <lineage>
        <taxon>Bacteria</taxon>
        <taxon>Bacillati</taxon>
        <taxon>Actinomycetota</taxon>
        <taxon>Actinomycetes</taxon>
        <taxon>Mycobacteriales</taxon>
        <taxon>Tomitella</taxon>
    </lineage>
</organism>
<dbReference type="EMBL" id="CP041765">
    <property type="protein sequence ID" value="QDQ96237.1"/>
    <property type="molecule type" value="Genomic_DNA"/>
</dbReference>
<protein>
    <submittedName>
        <fullName evidence="5">SDR family NAD(P)-dependent oxidoreductase</fullName>
    </submittedName>
</protein>
<dbReference type="InterPro" id="IPR020904">
    <property type="entry name" value="Sc_DH/Rdtase_CS"/>
</dbReference>
<dbReference type="PANTHER" id="PTHR45024">
    <property type="entry name" value="DEHYDROGENASES, SHORT CHAIN"/>
    <property type="match status" value="1"/>
</dbReference>
<sequence>MKHLQGKVVVVTGAGRGLGREYAKLAAAEGAHVVVDDTGAAADGTGTDPSLAQTVADEITAAGGSAVASSADAASISGAQELLNLALERFGAVHGLVNNAGILRDRMFVNMSEDEWDDVIHGQLRAAFAPCRVFGAHWRARSKSGDDVSASIVNVASTSGLNGAVGQSNYGAAKAGIASLTIILAQEIGRYGVRVNAITPVARTRMTEDVPGIKDMVAAPEDPSAFDTYDPANVAPIVAHLLTDACDVTGKVFYAKGGEIRQFLPWHYGQTIVKDGRWTLDELAVEMKPLERDAADGSGATHG</sequence>
<reference evidence="5 6" key="2">
    <citation type="submission" date="2019-07" db="EMBL/GenBank/DDBJ databases">
        <authorList>
            <person name="Huang Y."/>
        </authorList>
    </citation>
    <scope>NUCLEOTIDE SEQUENCE [LARGE SCALE GENOMIC DNA]</scope>
    <source>
        <strain evidence="5 6">HY188</strain>
    </source>
</reference>
<comment type="similarity">
    <text evidence="1 3">Belongs to the short-chain dehydrogenases/reductases (SDR) family.</text>
</comment>
<evidence type="ECO:0000313" key="6">
    <source>
        <dbReference type="Proteomes" id="UP000317344"/>
    </source>
</evidence>
<evidence type="ECO:0000259" key="4">
    <source>
        <dbReference type="SMART" id="SM00822"/>
    </source>
</evidence>
<dbReference type="InterPro" id="IPR051687">
    <property type="entry name" value="Peroxisomal_Beta-Oxidation"/>
</dbReference>
<dbReference type="InterPro" id="IPR057326">
    <property type="entry name" value="KR_dom"/>
</dbReference>
<evidence type="ECO:0000313" key="5">
    <source>
        <dbReference type="EMBL" id="QDQ96237.1"/>
    </source>
</evidence>
<dbReference type="KEGG" id="toy:FO059_01370"/>
<dbReference type="PROSITE" id="PS00061">
    <property type="entry name" value="ADH_SHORT"/>
    <property type="match status" value="1"/>
</dbReference>
<proteinExistence type="inferred from homology"/>
<dbReference type="GO" id="GO:0016491">
    <property type="term" value="F:oxidoreductase activity"/>
    <property type="evidence" value="ECO:0007669"/>
    <property type="project" value="UniProtKB-KW"/>
</dbReference>
<dbReference type="SUPFAM" id="SSF51735">
    <property type="entry name" value="NAD(P)-binding Rossmann-fold domains"/>
    <property type="match status" value="1"/>
</dbReference>
<dbReference type="Pfam" id="PF00106">
    <property type="entry name" value="adh_short"/>
    <property type="match status" value="1"/>
</dbReference>
<accession>A0A516WZS2</accession>
<name>A0A516WZS2_9ACTN</name>
<evidence type="ECO:0000256" key="1">
    <source>
        <dbReference type="ARBA" id="ARBA00006484"/>
    </source>
</evidence>
<reference evidence="5 6" key="1">
    <citation type="submission" date="2019-07" db="EMBL/GenBank/DDBJ databases">
        <title>Tomitella cavernea sp. nov., an actinomycete isolated from soil.</title>
        <authorList>
            <person name="Cheng J."/>
        </authorList>
    </citation>
    <scope>NUCLEOTIDE SEQUENCE [LARGE SCALE GENOMIC DNA]</scope>
    <source>
        <strain evidence="5 6">HY188</strain>
    </source>
</reference>
<dbReference type="RefSeq" id="WP_143905724.1">
    <property type="nucleotide sequence ID" value="NZ_CP041765.1"/>
</dbReference>
<dbReference type="Gene3D" id="3.40.50.720">
    <property type="entry name" value="NAD(P)-binding Rossmann-like Domain"/>
    <property type="match status" value="1"/>
</dbReference>
<dbReference type="AlphaFoldDB" id="A0A516WZS2"/>
<dbReference type="PRINTS" id="PR00081">
    <property type="entry name" value="GDHRDH"/>
</dbReference>
<dbReference type="Proteomes" id="UP000317344">
    <property type="component" value="Chromosome"/>
</dbReference>
<dbReference type="InterPro" id="IPR002347">
    <property type="entry name" value="SDR_fam"/>
</dbReference>
<dbReference type="PANTHER" id="PTHR45024:SF2">
    <property type="entry name" value="SCP2 DOMAIN-CONTAINING PROTEIN"/>
    <property type="match status" value="1"/>
</dbReference>
<evidence type="ECO:0000256" key="3">
    <source>
        <dbReference type="RuleBase" id="RU000363"/>
    </source>
</evidence>
<dbReference type="OrthoDB" id="9808187at2"/>
<dbReference type="PRINTS" id="PR00080">
    <property type="entry name" value="SDRFAMILY"/>
</dbReference>
<dbReference type="SMART" id="SM00822">
    <property type="entry name" value="PKS_KR"/>
    <property type="match status" value="1"/>
</dbReference>
<dbReference type="InterPro" id="IPR036291">
    <property type="entry name" value="NAD(P)-bd_dom_sf"/>
</dbReference>
<keyword evidence="2" id="KW-0560">Oxidoreductase</keyword>
<keyword evidence="6" id="KW-1185">Reference proteome</keyword>
<gene>
    <name evidence="5" type="ORF">FO059_01370</name>
</gene>
<evidence type="ECO:0000256" key="2">
    <source>
        <dbReference type="ARBA" id="ARBA00023002"/>
    </source>
</evidence>
<feature type="domain" description="Ketoreductase" evidence="4">
    <location>
        <begin position="7"/>
        <end position="204"/>
    </location>
</feature>